<dbReference type="Proteomes" id="UP000467249">
    <property type="component" value="Chromosome"/>
</dbReference>
<feature type="DNA-binding region" description="H-T-H motif" evidence="4">
    <location>
        <begin position="43"/>
        <end position="62"/>
    </location>
</feature>
<gene>
    <name evidence="6" type="ORF">MANY_01070</name>
</gene>
<organism evidence="6 7">
    <name type="scientific">Mycolicibacterium anyangense</name>
    <dbReference type="NCBI Taxonomy" id="1431246"/>
    <lineage>
        <taxon>Bacteria</taxon>
        <taxon>Bacillati</taxon>
        <taxon>Actinomycetota</taxon>
        <taxon>Actinomycetes</taxon>
        <taxon>Mycobacteriales</taxon>
        <taxon>Mycobacteriaceae</taxon>
        <taxon>Mycolicibacterium</taxon>
    </lineage>
</organism>
<dbReference type="GO" id="GO:0000976">
    <property type="term" value="F:transcription cis-regulatory region binding"/>
    <property type="evidence" value="ECO:0007669"/>
    <property type="project" value="TreeGrafter"/>
</dbReference>
<evidence type="ECO:0000256" key="2">
    <source>
        <dbReference type="ARBA" id="ARBA00023125"/>
    </source>
</evidence>
<dbReference type="InterPro" id="IPR001647">
    <property type="entry name" value="HTH_TetR"/>
</dbReference>
<dbReference type="SUPFAM" id="SSF46689">
    <property type="entry name" value="Homeodomain-like"/>
    <property type="match status" value="1"/>
</dbReference>
<dbReference type="InterPro" id="IPR009057">
    <property type="entry name" value="Homeodomain-like_sf"/>
</dbReference>
<dbReference type="KEGG" id="many:MANY_01070"/>
<proteinExistence type="predicted"/>
<accession>A0A6N4VYT5</accession>
<keyword evidence="2 4" id="KW-0238">DNA-binding</keyword>
<keyword evidence="1" id="KW-0805">Transcription regulation</keyword>
<name>A0A6N4VYT5_9MYCO</name>
<evidence type="ECO:0000313" key="7">
    <source>
        <dbReference type="Proteomes" id="UP000467249"/>
    </source>
</evidence>
<keyword evidence="3" id="KW-0804">Transcription</keyword>
<dbReference type="PROSITE" id="PS50977">
    <property type="entry name" value="HTH_TETR_2"/>
    <property type="match status" value="1"/>
</dbReference>
<dbReference type="Pfam" id="PF00440">
    <property type="entry name" value="TetR_N"/>
    <property type="match status" value="1"/>
</dbReference>
<dbReference type="Gene3D" id="1.10.357.10">
    <property type="entry name" value="Tetracycline Repressor, domain 2"/>
    <property type="match status" value="1"/>
</dbReference>
<evidence type="ECO:0000256" key="4">
    <source>
        <dbReference type="PROSITE-ProRule" id="PRU00335"/>
    </source>
</evidence>
<evidence type="ECO:0000256" key="3">
    <source>
        <dbReference type="ARBA" id="ARBA00023163"/>
    </source>
</evidence>
<reference evidence="6 7" key="1">
    <citation type="journal article" date="2019" name="Emerg. Microbes Infect.">
        <title>Comprehensive subspecies identification of 175 nontuberculous mycobacteria species based on 7547 genomic profiles.</title>
        <authorList>
            <person name="Matsumoto Y."/>
            <person name="Kinjo T."/>
            <person name="Motooka D."/>
            <person name="Nabeya D."/>
            <person name="Jung N."/>
            <person name="Uechi K."/>
            <person name="Horii T."/>
            <person name="Iida T."/>
            <person name="Fujita J."/>
            <person name="Nakamura S."/>
        </authorList>
    </citation>
    <scope>NUCLEOTIDE SEQUENCE [LARGE SCALE GENOMIC DNA]</scope>
    <source>
        <strain evidence="6 7">JCM 30275</strain>
    </source>
</reference>
<dbReference type="InterPro" id="IPR050109">
    <property type="entry name" value="HTH-type_TetR-like_transc_reg"/>
</dbReference>
<dbReference type="EMBL" id="AP022620">
    <property type="protein sequence ID" value="BBZ74770.1"/>
    <property type="molecule type" value="Genomic_DNA"/>
</dbReference>
<dbReference type="PANTHER" id="PTHR30055:SF234">
    <property type="entry name" value="HTH-TYPE TRANSCRIPTIONAL REGULATOR BETI"/>
    <property type="match status" value="1"/>
</dbReference>
<feature type="domain" description="HTH tetR-type" evidence="5">
    <location>
        <begin position="20"/>
        <end position="80"/>
    </location>
</feature>
<dbReference type="AlphaFoldDB" id="A0A6N4VYT5"/>
<dbReference type="RefSeq" id="WP_163802317.1">
    <property type="nucleotide sequence ID" value="NZ_AP022620.1"/>
</dbReference>
<dbReference type="GO" id="GO:0003700">
    <property type="term" value="F:DNA-binding transcription factor activity"/>
    <property type="evidence" value="ECO:0007669"/>
    <property type="project" value="TreeGrafter"/>
</dbReference>
<dbReference type="PANTHER" id="PTHR30055">
    <property type="entry name" value="HTH-TYPE TRANSCRIPTIONAL REGULATOR RUTR"/>
    <property type="match status" value="1"/>
</dbReference>
<protein>
    <recommendedName>
        <fullName evidence="5">HTH tetR-type domain-containing protein</fullName>
    </recommendedName>
</protein>
<evidence type="ECO:0000256" key="1">
    <source>
        <dbReference type="ARBA" id="ARBA00023015"/>
    </source>
</evidence>
<evidence type="ECO:0000313" key="6">
    <source>
        <dbReference type="EMBL" id="BBZ74770.1"/>
    </source>
</evidence>
<evidence type="ECO:0000259" key="5">
    <source>
        <dbReference type="PROSITE" id="PS50977"/>
    </source>
</evidence>
<keyword evidence="7" id="KW-1185">Reference proteome</keyword>
<sequence>MATKLGDGKSASADSAAVMAAERAELMDAAAVVLARNGWWGFKVSGVLRQAHMSTRSFYRQFETKDDLLAALLERDLLRMAGVIESLIDPAAPIPDRIWQYVGALISWGLDDEFAKPAALFASSYRGLLPQHPGLVERCLGALTAPLAEILAEGTRQGLLTSGDPNADARIVLSLVGVALFDSPATEPDDIRARFHQSVAPFIARSLGIDPPPSRP</sequence>